<dbReference type="Proteomes" id="UP000216961">
    <property type="component" value="Unassembled WGS sequence"/>
</dbReference>
<gene>
    <name evidence="1" type="ORF">CHH57_02735</name>
</gene>
<name>A0A268FHE0_NIACI</name>
<dbReference type="KEGG" id="bcir:C2I06_06120"/>
<evidence type="ECO:0000313" key="2">
    <source>
        <dbReference type="Proteomes" id="UP000216961"/>
    </source>
</evidence>
<dbReference type="Pfam" id="PF00583">
    <property type="entry name" value="Acetyltransf_1"/>
    <property type="match status" value="1"/>
</dbReference>
<dbReference type="PROSITE" id="PS51186">
    <property type="entry name" value="GNAT"/>
    <property type="match status" value="1"/>
</dbReference>
<dbReference type="EMBL" id="NPBQ01000019">
    <property type="protein sequence ID" value="PAD84795.1"/>
    <property type="molecule type" value="Genomic_DNA"/>
</dbReference>
<proteinExistence type="predicted"/>
<reference evidence="1 2" key="1">
    <citation type="submission" date="2017-07" db="EMBL/GenBank/DDBJ databases">
        <title>Isolation and whole genome analysis of endospore-forming bacteria from heroin.</title>
        <authorList>
            <person name="Kalinowski J."/>
            <person name="Ahrens B."/>
            <person name="Al-Dilaimi A."/>
            <person name="Winkler A."/>
            <person name="Wibberg D."/>
            <person name="Schleenbecker U."/>
            <person name="Ruckert C."/>
            <person name="Wolfel R."/>
            <person name="Grass G."/>
        </authorList>
    </citation>
    <scope>NUCLEOTIDE SEQUENCE [LARGE SCALE GENOMIC DNA]</scope>
    <source>
        <strain evidence="1 2">7521-2</strain>
    </source>
</reference>
<protein>
    <submittedName>
        <fullName evidence="1">GNAT family N-acetyltransferase</fullName>
    </submittedName>
</protein>
<dbReference type="Gene3D" id="3.40.630.30">
    <property type="match status" value="1"/>
</dbReference>
<accession>A0A268FHE0</accession>
<dbReference type="AlphaFoldDB" id="A0A268FHE0"/>
<sequence length="175" mass="20141">MKSADQYLIRHAKLEDAEAIFAIQQSVIAEEDYLITTIEEFNQTLEDQQAWVAKILHHNERETILIAEETNKVIGFIVFQTKNRQRLNHTGSLGMMISKKHRSKGIGKLLIKALLAWAKENPLIEKVSLGVFSTNTRAISLYTCMGFIEEGRKIKEIKLSENEYIDDILMYKMVI</sequence>
<organism evidence="1 2">
    <name type="scientific">Niallia circulans</name>
    <name type="common">Bacillus circulans</name>
    <dbReference type="NCBI Taxonomy" id="1397"/>
    <lineage>
        <taxon>Bacteria</taxon>
        <taxon>Bacillati</taxon>
        <taxon>Bacillota</taxon>
        <taxon>Bacilli</taxon>
        <taxon>Bacillales</taxon>
        <taxon>Bacillaceae</taxon>
        <taxon>Niallia</taxon>
    </lineage>
</organism>
<dbReference type="InterPro" id="IPR000182">
    <property type="entry name" value="GNAT_dom"/>
</dbReference>
<comment type="caution">
    <text evidence="1">The sequence shown here is derived from an EMBL/GenBank/DDBJ whole genome shotgun (WGS) entry which is preliminary data.</text>
</comment>
<dbReference type="InterPro" id="IPR016181">
    <property type="entry name" value="Acyl_CoA_acyltransferase"/>
</dbReference>
<dbReference type="RefSeq" id="WP_095328790.1">
    <property type="nucleotide sequence ID" value="NZ_CP026031.1"/>
</dbReference>
<evidence type="ECO:0000313" key="1">
    <source>
        <dbReference type="EMBL" id="PAD84795.1"/>
    </source>
</evidence>
<dbReference type="PANTHER" id="PTHR43072">
    <property type="entry name" value="N-ACETYLTRANSFERASE"/>
    <property type="match status" value="1"/>
</dbReference>
<dbReference type="CDD" id="cd04301">
    <property type="entry name" value="NAT_SF"/>
    <property type="match status" value="1"/>
</dbReference>
<dbReference type="SUPFAM" id="SSF55729">
    <property type="entry name" value="Acyl-CoA N-acyltransferases (Nat)"/>
    <property type="match status" value="1"/>
</dbReference>
<dbReference type="GO" id="GO:0016747">
    <property type="term" value="F:acyltransferase activity, transferring groups other than amino-acyl groups"/>
    <property type="evidence" value="ECO:0007669"/>
    <property type="project" value="InterPro"/>
</dbReference>